<feature type="domain" description="SSD" evidence="8">
    <location>
        <begin position="560"/>
        <end position="703"/>
    </location>
</feature>
<dbReference type="EMBL" id="FOLM01000007">
    <property type="protein sequence ID" value="SFC92941.1"/>
    <property type="molecule type" value="Genomic_DNA"/>
</dbReference>
<evidence type="ECO:0000256" key="4">
    <source>
        <dbReference type="ARBA" id="ARBA00022989"/>
    </source>
</evidence>
<dbReference type="InterPro" id="IPR000731">
    <property type="entry name" value="SSD"/>
</dbReference>
<dbReference type="InterPro" id="IPR004869">
    <property type="entry name" value="MMPL_dom"/>
</dbReference>
<feature type="transmembrane region" description="Helical" evidence="7">
    <location>
        <begin position="307"/>
        <end position="329"/>
    </location>
</feature>
<feature type="transmembrane region" description="Helical" evidence="7">
    <location>
        <begin position="647"/>
        <end position="669"/>
    </location>
</feature>
<feature type="transmembrane region" description="Helical" evidence="7">
    <location>
        <begin position="45"/>
        <end position="65"/>
    </location>
</feature>
<evidence type="ECO:0000256" key="7">
    <source>
        <dbReference type="SAM" id="Phobius"/>
    </source>
</evidence>
<organism evidence="9 10">
    <name type="scientific">Streptomyces aidingensis</name>
    <dbReference type="NCBI Taxonomy" id="910347"/>
    <lineage>
        <taxon>Bacteria</taxon>
        <taxon>Bacillati</taxon>
        <taxon>Actinomycetota</taxon>
        <taxon>Actinomycetes</taxon>
        <taxon>Kitasatosporales</taxon>
        <taxon>Streptomycetaceae</taxon>
        <taxon>Streptomyces</taxon>
    </lineage>
</organism>
<name>A0A1I1N5J2_9ACTN</name>
<sequence length="726" mass="76014">MSVGTSEPLRDASGGARSPEQAERRRTLADRTAAVMVRRRRPVMLLWLVIILAAAPLAATLSGALSGAGWTARGSESEQVRDELRRDFPELGAEAAVVVVQAPAGSEPDAAVGEIIAALDGREGVAGLTDPRTRPAEAGLVSEDGRTALVPVRLTAEDEAGLPEAAAEVRDTVEDTALPPSVTAEVTGEWPVWADFNESNEQAMLRAELLSGLPVMILLVVVFGSLVAAGLPMMLAMAGIATGYAALHLITFATPLSVWSMNFSMMIGMAIGIDYSLFIVTRYRAERARGAGTEAALARTLATSGKAILLSALALVMALGAVFLLPVMVFRSMALGMILAVVAVSAAAVTLLPAVLAALGDRVLRGRAGRTERSETRWRRWSAVVVRRPVTGLLAGAVLLTGLSGPVAGVELGMPGARVVDTGWSSRDGYETLTDAFGPGAAAPLYLTAPEAGAPAVLEELTGRDGVAQAGVVTEPAEDSGRVVIRAVPATAIDDDRTADLVADLREDLGQTVPDARVGGPAAQNHDMTRALAASAPWIIALVLAMSLLMMLIVFRSPAIALVTIVMNLLTVAAAFGIAAIIFQHGIGAGLIGIDHQGFINAWAPVFFFAILFGLSMDYQLFLLAAVRERYELSGDTRQAVREGIAVTGRPITNAAVIMVIVFTAFGVTGPIPPTELGVTLAIAVILDATVVRMLVVPASLTLLGERTWWIPRALDKALPSVTFRH</sequence>
<feature type="domain" description="SSD" evidence="8">
    <location>
        <begin position="213"/>
        <end position="358"/>
    </location>
</feature>
<dbReference type="Pfam" id="PF03176">
    <property type="entry name" value="MMPL"/>
    <property type="match status" value="2"/>
</dbReference>
<dbReference type="PANTHER" id="PTHR33406">
    <property type="entry name" value="MEMBRANE PROTEIN MJ1562-RELATED"/>
    <property type="match status" value="1"/>
</dbReference>
<feature type="transmembrane region" description="Helical" evidence="7">
    <location>
        <begin position="681"/>
        <end position="704"/>
    </location>
</feature>
<proteinExistence type="predicted"/>
<dbReference type="AlphaFoldDB" id="A0A1I1N5J2"/>
<evidence type="ECO:0000313" key="9">
    <source>
        <dbReference type="EMBL" id="SFC92941.1"/>
    </source>
</evidence>
<dbReference type="Gene3D" id="1.20.1640.10">
    <property type="entry name" value="Multidrug efflux transporter AcrB transmembrane domain"/>
    <property type="match status" value="2"/>
</dbReference>
<gene>
    <name evidence="9" type="ORF">SAMN05421773_107238</name>
</gene>
<dbReference type="SUPFAM" id="SSF82866">
    <property type="entry name" value="Multidrug efflux transporter AcrB transmembrane domain"/>
    <property type="match status" value="2"/>
</dbReference>
<evidence type="ECO:0000259" key="8">
    <source>
        <dbReference type="PROSITE" id="PS50156"/>
    </source>
</evidence>
<keyword evidence="10" id="KW-1185">Reference proteome</keyword>
<dbReference type="PROSITE" id="PS50156">
    <property type="entry name" value="SSD"/>
    <property type="match status" value="2"/>
</dbReference>
<evidence type="ECO:0000256" key="5">
    <source>
        <dbReference type="ARBA" id="ARBA00023136"/>
    </source>
</evidence>
<feature type="transmembrane region" description="Helical" evidence="7">
    <location>
        <begin position="603"/>
        <end position="627"/>
    </location>
</feature>
<feature type="region of interest" description="Disordered" evidence="6">
    <location>
        <begin position="1"/>
        <end position="25"/>
    </location>
</feature>
<feature type="transmembrane region" description="Helical" evidence="7">
    <location>
        <begin position="536"/>
        <end position="555"/>
    </location>
</feature>
<reference evidence="9 10" key="1">
    <citation type="submission" date="2016-10" db="EMBL/GenBank/DDBJ databases">
        <authorList>
            <person name="de Groot N.N."/>
        </authorList>
    </citation>
    <scope>NUCLEOTIDE SEQUENCE [LARGE SCALE GENOMIC DNA]</scope>
    <source>
        <strain evidence="9 10">CGMCC 4.5739</strain>
    </source>
</reference>
<evidence type="ECO:0000256" key="1">
    <source>
        <dbReference type="ARBA" id="ARBA00004651"/>
    </source>
</evidence>
<feature type="transmembrane region" description="Helical" evidence="7">
    <location>
        <begin position="381"/>
        <end position="403"/>
    </location>
</feature>
<evidence type="ECO:0000256" key="2">
    <source>
        <dbReference type="ARBA" id="ARBA00022475"/>
    </source>
</evidence>
<protein>
    <submittedName>
        <fullName evidence="9">Putative drug exporter of the RND superfamily</fullName>
    </submittedName>
</protein>
<dbReference type="OrthoDB" id="3445880at2"/>
<dbReference type="PANTHER" id="PTHR33406:SF13">
    <property type="entry name" value="MEMBRANE PROTEIN YDFJ"/>
    <property type="match status" value="1"/>
</dbReference>
<feature type="transmembrane region" description="Helical" evidence="7">
    <location>
        <begin position="335"/>
        <end position="360"/>
    </location>
</feature>
<evidence type="ECO:0000313" key="10">
    <source>
        <dbReference type="Proteomes" id="UP000199207"/>
    </source>
</evidence>
<feature type="transmembrane region" description="Helical" evidence="7">
    <location>
        <begin position="259"/>
        <end position="280"/>
    </location>
</feature>
<keyword evidence="5 7" id="KW-0472">Membrane</keyword>
<keyword evidence="2" id="KW-1003">Cell membrane</keyword>
<dbReference type="Proteomes" id="UP000199207">
    <property type="component" value="Unassembled WGS sequence"/>
</dbReference>
<dbReference type="RefSeq" id="WP_093839335.1">
    <property type="nucleotide sequence ID" value="NZ_FOLM01000007.1"/>
</dbReference>
<dbReference type="STRING" id="910347.SAMN05421773_107238"/>
<comment type="subcellular location">
    <subcellularLocation>
        <location evidence="1">Cell membrane</location>
        <topology evidence="1">Multi-pass membrane protein</topology>
    </subcellularLocation>
</comment>
<dbReference type="InterPro" id="IPR050545">
    <property type="entry name" value="Mycobact_MmpL"/>
</dbReference>
<evidence type="ECO:0000256" key="3">
    <source>
        <dbReference type="ARBA" id="ARBA00022692"/>
    </source>
</evidence>
<dbReference type="GO" id="GO:0005886">
    <property type="term" value="C:plasma membrane"/>
    <property type="evidence" value="ECO:0007669"/>
    <property type="project" value="UniProtKB-SubCell"/>
</dbReference>
<accession>A0A1I1N5J2</accession>
<keyword evidence="4 7" id="KW-1133">Transmembrane helix</keyword>
<feature type="transmembrane region" description="Helical" evidence="7">
    <location>
        <begin position="209"/>
        <end position="228"/>
    </location>
</feature>
<evidence type="ECO:0000256" key="6">
    <source>
        <dbReference type="SAM" id="MobiDB-lite"/>
    </source>
</evidence>
<feature type="transmembrane region" description="Helical" evidence="7">
    <location>
        <begin position="562"/>
        <end position="583"/>
    </location>
</feature>
<keyword evidence="3 7" id="KW-0812">Transmembrane</keyword>